<accession>A0A8H7KKY4</accession>
<proteinExistence type="predicted"/>
<dbReference type="Proteomes" id="UP000629468">
    <property type="component" value="Unassembled WGS sequence"/>
</dbReference>
<dbReference type="InterPro" id="IPR029055">
    <property type="entry name" value="Ntn_hydrolases_N"/>
</dbReference>
<gene>
    <name evidence="6" type="ORF">Agabi119p4_658</name>
</gene>
<dbReference type="EMBL" id="JABXXO010000001">
    <property type="protein sequence ID" value="KAF7784493.1"/>
    <property type="molecule type" value="Genomic_DNA"/>
</dbReference>
<evidence type="ECO:0000259" key="5">
    <source>
        <dbReference type="Pfam" id="PF00733"/>
    </source>
</evidence>
<evidence type="ECO:0000256" key="2">
    <source>
        <dbReference type="ARBA" id="ARBA00022888"/>
    </source>
</evidence>
<keyword evidence="3" id="KW-0315">Glutamine amidotransferase</keyword>
<dbReference type="Pfam" id="PF00733">
    <property type="entry name" value="Asn_synthase"/>
    <property type="match status" value="1"/>
</dbReference>
<dbReference type="CDD" id="cd01991">
    <property type="entry name" value="Asn_synthase_B_C"/>
    <property type="match status" value="1"/>
</dbReference>
<evidence type="ECO:0000256" key="1">
    <source>
        <dbReference type="ARBA" id="ARBA00022605"/>
    </source>
</evidence>
<name>A0A8H7KKY4_AGABI</name>
<evidence type="ECO:0000256" key="4">
    <source>
        <dbReference type="SAM" id="MobiDB-lite"/>
    </source>
</evidence>
<dbReference type="GO" id="GO:0004066">
    <property type="term" value="F:asparagine synthase (glutamine-hydrolyzing) activity"/>
    <property type="evidence" value="ECO:0007669"/>
    <property type="project" value="InterPro"/>
</dbReference>
<feature type="compositionally biased region" description="Low complexity" evidence="4">
    <location>
        <begin position="49"/>
        <end position="59"/>
    </location>
</feature>
<keyword evidence="2" id="KW-0061">Asparagine biosynthesis</keyword>
<dbReference type="Gene3D" id="3.40.50.620">
    <property type="entry name" value="HUPs"/>
    <property type="match status" value="1"/>
</dbReference>
<feature type="region of interest" description="Disordered" evidence="4">
    <location>
        <begin position="31"/>
        <end position="59"/>
    </location>
</feature>
<keyword evidence="1" id="KW-0028">Amino-acid biosynthesis</keyword>
<feature type="domain" description="Asparagine synthetase" evidence="5">
    <location>
        <begin position="465"/>
        <end position="566"/>
    </location>
</feature>
<dbReference type="SUPFAM" id="SSF56235">
    <property type="entry name" value="N-terminal nucleophile aminohydrolases (Ntn hydrolases)"/>
    <property type="match status" value="1"/>
</dbReference>
<dbReference type="PANTHER" id="PTHR45937">
    <property type="entry name" value="ASPARAGINE SYNTHETASE DOMAIN-CONTAINING PROTEIN 1"/>
    <property type="match status" value="1"/>
</dbReference>
<sequence length="576" mass="63885">MCGICVSVWRPGNSSSETFQSTHAIAGLRARNASRGPDNQNIVRIECPSSSSTRNPRRSGSLTLECYASELQLRGSMARKVFNGVEVTSDENDGSKLFQKICGADSGDDIVTILGCLEGPYAFSFYHATSQSLYFGRDPLGRRSLLVHWPTVHQPCFVLSSVSDGVDDFLFEEVDTKSIFCIRFADIATDERAFLSLKDRVRSVSRIPFPSASGLPYAVPGRVNQDVPEANLPQIHDLDTIPSYLQAPVDRLISKLDESVRLQVQNIPQRSPGKARLAILFSGGIDSTALCYFADRHLPKDEAIDLLNVAFENPRKVRLQLEGDPNALPKHLKRECKKQMSNSISTQSHTSYMVPDRISGLEELEELRLVCPGRTWNFVEIDVPYEETQEAKAVVQSTMFPSRTVMDFSLALALWFASRGSGVTRSSLGSNPQPYNSDALVLLNGLGSDELLGGYGRHRSAFNSGGWPAVVEELQLEIDRIPTRNLGRDDRIISSHGKETRHPFLSLDVVSFLADLPVHHKMDPRLAIGLGDKMLLRLAMRKVGLRLVSSRKKRAMQFGSHSARMEGERRGDIPLE</sequence>
<feature type="compositionally biased region" description="Basic and acidic residues" evidence="4">
    <location>
        <begin position="563"/>
        <end position="576"/>
    </location>
</feature>
<dbReference type="AlphaFoldDB" id="A0A8H7KKY4"/>
<feature type="region of interest" description="Disordered" evidence="4">
    <location>
        <begin position="556"/>
        <end position="576"/>
    </location>
</feature>
<reference evidence="6 7" key="1">
    <citation type="journal article" name="Sci. Rep.">
        <title>Telomere-to-telomere assembled and centromere annotated genomes of the two main subspecies of the button mushroom Agaricus bisporus reveal especially polymorphic chromosome ends.</title>
        <authorList>
            <person name="Sonnenberg A.S.M."/>
            <person name="Sedaghat-Telgerd N."/>
            <person name="Lavrijssen B."/>
            <person name="Ohm R.A."/>
            <person name="Hendrickx P.M."/>
            <person name="Scholtmeijer K."/>
            <person name="Baars J.J.P."/>
            <person name="van Peer A."/>
        </authorList>
    </citation>
    <scope>NUCLEOTIDE SEQUENCE [LARGE SCALE GENOMIC DNA]</scope>
    <source>
        <strain evidence="6 7">H119_p4</strain>
    </source>
</reference>
<evidence type="ECO:0000313" key="7">
    <source>
        <dbReference type="Proteomes" id="UP000629468"/>
    </source>
</evidence>
<dbReference type="GO" id="GO:0006529">
    <property type="term" value="P:asparagine biosynthetic process"/>
    <property type="evidence" value="ECO:0007669"/>
    <property type="project" value="UniProtKB-KW"/>
</dbReference>
<protein>
    <recommendedName>
        <fullName evidence="5">Asparagine synthetase domain-containing protein</fullName>
    </recommendedName>
</protein>
<dbReference type="InterPro" id="IPR051857">
    <property type="entry name" value="Asn_synthetase_domain"/>
</dbReference>
<dbReference type="Gene3D" id="3.60.20.10">
    <property type="entry name" value="Glutamine Phosphoribosylpyrophosphate, subunit 1, domain 1"/>
    <property type="match status" value="1"/>
</dbReference>
<organism evidence="6 7">
    <name type="scientific">Agaricus bisporus var. burnettii</name>
    <dbReference type="NCBI Taxonomy" id="192524"/>
    <lineage>
        <taxon>Eukaryota</taxon>
        <taxon>Fungi</taxon>
        <taxon>Dikarya</taxon>
        <taxon>Basidiomycota</taxon>
        <taxon>Agaricomycotina</taxon>
        <taxon>Agaricomycetes</taxon>
        <taxon>Agaricomycetidae</taxon>
        <taxon>Agaricales</taxon>
        <taxon>Agaricineae</taxon>
        <taxon>Agaricaceae</taxon>
        <taxon>Agaricus</taxon>
    </lineage>
</organism>
<evidence type="ECO:0000256" key="3">
    <source>
        <dbReference type="ARBA" id="ARBA00022962"/>
    </source>
</evidence>
<dbReference type="PANTHER" id="PTHR45937:SF1">
    <property type="entry name" value="ASPARAGINE SYNTHETASE DOMAIN-CONTAINING PROTEIN 1"/>
    <property type="match status" value="1"/>
</dbReference>
<dbReference type="SUPFAM" id="SSF52402">
    <property type="entry name" value="Adenine nucleotide alpha hydrolases-like"/>
    <property type="match status" value="1"/>
</dbReference>
<dbReference type="InterPro" id="IPR001962">
    <property type="entry name" value="Asn_synthase"/>
</dbReference>
<comment type="caution">
    <text evidence="6">The sequence shown here is derived from an EMBL/GenBank/DDBJ whole genome shotgun (WGS) entry which is preliminary data.</text>
</comment>
<dbReference type="InterPro" id="IPR014729">
    <property type="entry name" value="Rossmann-like_a/b/a_fold"/>
</dbReference>
<evidence type="ECO:0000313" key="6">
    <source>
        <dbReference type="EMBL" id="KAF7784493.1"/>
    </source>
</evidence>